<protein>
    <submittedName>
        <fullName evidence="2">Uncharacterized protein</fullName>
    </submittedName>
</protein>
<evidence type="ECO:0000313" key="3">
    <source>
        <dbReference type="Proteomes" id="UP000294581"/>
    </source>
</evidence>
<feature type="transmembrane region" description="Helical" evidence="1">
    <location>
        <begin position="50"/>
        <end position="69"/>
    </location>
</feature>
<proteinExistence type="predicted"/>
<dbReference type="AlphaFoldDB" id="A0A4R8LWL5"/>
<evidence type="ECO:0000256" key="1">
    <source>
        <dbReference type="SAM" id="Phobius"/>
    </source>
</evidence>
<organism evidence="2 3">
    <name type="scientific">Alicyclobacillus sacchari</name>
    <dbReference type="NCBI Taxonomy" id="392010"/>
    <lineage>
        <taxon>Bacteria</taxon>
        <taxon>Bacillati</taxon>
        <taxon>Bacillota</taxon>
        <taxon>Bacilli</taxon>
        <taxon>Bacillales</taxon>
        <taxon>Alicyclobacillaceae</taxon>
        <taxon>Alicyclobacillus</taxon>
    </lineage>
</organism>
<name>A0A4R8LWL5_9BACL</name>
<reference evidence="2 3" key="1">
    <citation type="submission" date="2019-03" db="EMBL/GenBank/DDBJ databases">
        <title>Genomic Encyclopedia of Type Strains, Phase IV (KMG-IV): sequencing the most valuable type-strain genomes for metagenomic binning, comparative biology and taxonomic classification.</title>
        <authorList>
            <person name="Goeker M."/>
        </authorList>
    </citation>
    <scope>NUCLEOTIDE SEQUENCE [LARGE SCALE GENOMIC DNA]</scope>
    <source>
        <strain evidence="2 3">DSM 17974</strain>
    </source>
</reference>
<comment type="caution">
    <text evidence="2">The sequence shown here is derived from an EMBL/GenBank/DDBJ whole genome shotgun (WGS) entry which is preliminary data.</text>
</comment>
<keyword evidence="1" id="KW-1133">Transmembrane helix</keyword>
<sequence>MSNLHNIEQELANMRSVRMSQTQRQRIWQNIEADMRSTRKRAFVNTRGRWASIAGLAAAIALVAGGYGIQEKSQASRTVVNSPAKAIPAISDILYHLTDYAVQANQLTVPFYEDGNVIRERIPEQQSLAAAKAHSPWRTDPVQSAQVYTGNLLPAGFAHTGWTTTKHDALTTSLNGVIVSYQLLSRNDSVSPPIAKVRLSITGEGHASYYLISLFELQHRYVWDIAQIARSAAPPVALPTRIKSLSIASGPAGAGYDPNDLHAVSRQVTAWLQQATRTTWELPTPSPNLVFNAYVGPDMLFFTAADNTPISITPAYTIIKTKSGYQIQTQRDTIEYRTPTEVAYLHCPALYKWLDDHAWRLSFHIA</sequence>
<dbReference type="Proteomes" id="UP000294581">
    <property type="component" value="Unassembled WGS sequence"/>
</dbReference>
<evidence type="ECO:0000313" key="2">
    <source>
        <dbReference type="EMBL" id="TDY51197.1"/>
    </source>
</evidence>
<keyword evidence="3" id="KW-1185">Reference proteome</keyword>
<gene>
    <name evidence="2" type="ORF">C7445_101197</name>
</gene>
<accession>A0A4R8LWL5</accession>
<keyword evidence="1" id="KW-0812">Transmembrane</keyword>
<keyword evidence="1" id="KW-0472">Membrane</keyword>
<dbReference type="EMBL" id="SORF01000001">
    <property type="protein sequence ID" value="TDY51197.1"/>
    <property type="molecule type" value="Genomic_DNA"/>
</dbReference>